<dbReference type="InterPro" id="IPR027417">
    <property type="entry name" value="P-loop_NTPase"/>
</dbReference>
<keyword evidence="4" id="KW-1185">Reference proteome</keyword>
<evidence type="ECO:0000256" key="1">
    <source>
        <dbReference type="ARBA" id="ARBA00022741"/>
    </source>
</evidence>
<dbReference type="InParanoid" id="C1EB39"/>
<sequence>MGQGNSKCDGVHEKIRERVPHALLRGVNAPSGPSAPGARAEGSVVPGVPRETRVKLVLLGDTGVGKSAIVVRFVQGEFSEESKVTVGAAFLAKSLRIPEHGPDAAVKFEIWDTAGQERYASLAPLYYRGAGAAVVVYDITSPASFEKARFWVKELQKHASPNINIVLVGNKKDLGDTRRAVSREDARAFANENGMAMECEASALSGEGVVEIFKSVAMSLWR</sequence>
<name>C1EB39_MICCC</name>
<reference evidence="3 4" key="1">
    <citation type="journal article" date="2009" name="Science">
        <title>Green evolution and dynamic adaptations revealed by genomes of the marine picoeukaryotes Micromonas.</title>
        <authorList>
            <person name="Worden A.Z."/>
            <person name="Lee J.H."/>
            <person name="Mock T."/>
            <person name="Rouze P."/>
            <person name="Simmons M.P."/>
            <person name="Aerts A.L."/>
            <person name="Allen A.E."/>
            <person name="Cuvelier M.L."/>
            <person name="Derelle E."/>
            <person name="Everett M.V."/>
            <person name="Foulon E."/>
            <person name="Grimwood J."/>
            <person name="Gundlach H."/>
            <person name="Henrissat B."/>
            <person name="Napoli C."/>
            <person name="McDonald S.M."/>
            <person name="Parker M.S."/>
            <person name="Rombauts S."/>
            <person name="Salamov A."/>
            <person name="Von Dassow P."/>
            <person name="Badger J.H."/>
            <person name="Coutinho P.M."/>
            <person name="Demir E."/>
            <person name="Dubchak I."/>
            <person name="Gentemann C."/>
            <person name="Eikrem W."/>
            <person name="Gready J.E."/>
            <person name="John U."/>
            <person name="Lanier W."/>
            <person name="Lindquist E.A."/>
            <person name="Lucas S."/>
            <person name="Mayer K.F."/>
            <person name="Moreau H."/>
            <person name="Not F."/>
            <person name="Otillar R."/>
            <person name="Panaud O."/>
            <person name="Pangilinan J."/>
            <person name="Paulsen I."/>
            <person name="Piegu B."/>
            <person name="Poliakov A."/>
            <person name="Robbens S."/>
            <person name="Schmutz J."/>
            <person name="Toulza E."/>
            <person name="Wyss T."/>
            <person name="Zelensky A."/>
            <person name="Zhou K."/>
            <person name="Armbrust E.V."/>
            <person name="Bhattacharya D."/>
            <person name="Goodenough U.W."/>
            <person name="Van de Peer Y."/>
            <person name="Grigoriev I.V."/>
        </authorList>
    </citation>
    <scope>NUCLEOTIDE SEQUENCE [LARGE SCALE GENOMIC DNA]</scope>
    <source>
        <strain evidence="4">RCC299 / NOUM17</strain>
    </source>
</reference>
<dbReference type="Pfam" id="PF00071">
    <property type="entry name" value="Ras"/>
    <property type="match status" value="1"/>
</dbReference>
<dbReference type="PROSITE" id="PS51420">
    <property type="entry name" value="RHO"/>
    <property type="match status" value="1"/>
</dbReference>
<accession>C1EB39</accession>
<dbReference type="SMART" id="SM00173">
    <property type="entry name" value="RAS"/>
    <property type="match status" value="1"/>
</dbReference>
<dbReference type="SMART" id="SM00174">
    <property type="entry name" value="RHO"/>
    <property type="match status" value="1"/>
</dbReference>
<dbReference type="NCBIfam" id="TIGR00231">
    <property type="entry name" value="small_GTP"/>
    <property type="match status" value="1"/>
</dbReference>
<dbReference type="PROSITE" id="PS51421">
    <property type="entry name" value="RAS"/>
    <property type="match status" value="1"/>
</dbReference>
<dbReference type="eggNOG" id="KOG0092">
    <property type="taxonomic scope" value="Eukaryota"/>
</dbReference>
<feature type="compositionally biased region" description="Low complexity" evidence="2">
    <location>
        <begin position="29"/>
        <end position="43"/>
    </location>
</feature>
<keyword evidence="1" id="KW-0547">Nucleotide-binding</keyword>
<dbReference type="AlphaFoldDB" id="C1EB39"/>
<dbReference type="FunFam" id="3.40.50.300:FF:000808">
    <property type="entry name" value="Small GTP-binding protein, putative"/>
    <property type="match status" value="1"/>
</dbReference>
<gene>
    <name evidence="3" type="ORF">MICPUN_108679</name>
</gene>
<dbReference type="GO" id="GO:0005525">
    <property type="term" value="F:GTP binding"/>
    <property type="evidence" value="ECO:0007669"/>
    <property type="project" value="InterPro"/>
</dbReference>
<dbReference type="GeneID" id="8244996"/>
<protein>
    <submittedName>
        <fullName evidence="3">Uncharacterized protein</fullName>
    </submittedName>
</protein>
<feature type="region of interest" description="Disordered" evidence="2">
    <location>
        <begin position="25"/>
        <end position="44"/>
    </location>
</feature>
<dbReference type="GO" id="GO:0003924">
    <property type="term" value="F:GTPase activity"/>
    <property type="evidence" value="ECO:0007669"/>
    <property type="project" value="InterPro"/>
</dbReference>
<dbReference type="PROSITE" id="PS51419">
    <property type="entry name" value="RAB"/>
    <property type="match status" value="1"/>
</dbReference>
<organism evidence="3 4">
    <name type="scientific">Micromonas commoda (strain RCC299 / NOUM17 / CCMP2709)</name>
    <name type="common">Picoplanktonic green alga</name>
    <dbReference type="NCBI Taxonomy" id="296587"/>
    <lineage>
        <taxon>Eukaryota</taxon>
        <taxon>Viridiplantae</taxon>
        <taxon>Chlorophyta</taxon>
        <taxon>Mamiellophyceae</taxon>
        <taxon>Mamiellales</taxon>
        <taxon>Mamiellaceae</taxon>
        <taxon>Micromonas</taxon>
    </lineage>
</organism>
<evidence type="ECO:0000313" key="4">
    <source>
        <dbReference type="Proteomes" id="UP000002009"/>
    </source>
</evidence>
<dbReference type="InterPro" id="IPR001806">
    <property type="entry name" value="Small_GTPase"/>
</dbReference>
<dbReference type="OMA" id="MAMECEA"/>
<dbReference type="PRINTS" id="PR00449">
    <property type="entry name" value="RASTRNSFRMNG"/>
</dbReference>
<dbReference type="OrthoDB" id="63533at2759"/>
<dbReference type="STRING" id="296587.C1EB39"/>
<evidence type="ECO:0000256" key="2">
    <source>
        <dbReference type="SAM" id="MobiDB-lite"/>
    </source>
</evidence>
<dbReference type="EMBL" id="CP001328">
    <property type="protein sequence ID" value="ACO65317.1"/>
    <property type="molecule type" value="Genomic_DNA"/>
</dbReference>
<dbReference type="InterPro" id="IPR005225">
    <property type="entry name" value="Small_GTP-bd"/>
</dbReference>
<proteinExistence type="predicted"/>
<dbReference type="SUPFAM" id="SSF52540">
    <property type="entry name" value="P-loop containing nucleoside triphosphate hydrolases"/>
    <property type="match status" value="1"/>
</dbReference>
<dbReference type="PANTHER" id="PTHR47978">
    <property type="match status" value="1"/>
</dbReference>
<dbReference type="RefSeq" id="XP_002504059.1">
    <property type="nucleotide sequence ID" value="XM_002504013.1"/>
</dbReference>
<dbReference type="Proteomes" id="UP000002009">
    <property type="component" value="Chromosome 7"/>
</dbReference>
<dbReference type="Gene3D" id="3.40.50.300">
    <property type="entry name" value="P-loop containing nucleotide triphosphate hydrolases"/>
    <property type="match status" value="1"/>
</dbReference>
<dbReference type="CDD" id="cd01860">
    <property type="entry name" value="Rab5_related"/>
    <property type="match status" value="1"/>
</dbReference>
<dbReference type="KEGG" id="mis:MICPUN_108679"/>
<dbReference type="SMART" id="SM00175">
    <property type="entry name" value="RAB"/>
    <property type="match status" value="1"/>
</dbReference>
<evidence type="ECO:0000313" key="3">
    <source>
        <dbReference type="EMBL" id="ACO65317.1"/>
    </source>
</evidence>